<proteinExistence type="predicted"/>
<evidence type="ECO:0000313" key="3">
    <source>
        <dbReference type="Proteomes" id="UP000694415"/>
    </source>
</evidence>
<dbReference type="Ensembl" id="ENSMSIT00000028651.1">
    <property type="protein sequence ID" value="ENSMSIP00000022716.1"/>
    <property type="gene ID" value="ENSMSIG00000019291.1"/>
</dbReference>
<organism evidence="2 3">
    <name type="scientific">Mus spicilegus</name>
    <name type="common">Mound-building mouse</name>
    <dbReference type="NCBI Taxonomy" id="10103"/>
    <lineage>
        <taxon>Eukaryota</taxon>
        <taxon>Metazoa</taxon>
        <taxon>Chordata</taxon>
        <taxon>Craniata</taxon>
        <taxon>Vertebrata</taxon>
        <taxon>Euteleostomi</taxon>
        <taxon>Mammalia</taxon>
        <taxon>Eutheria</taxon>
        <taxon>Euarchontoglires</taxon>
        <taxon>Glires</taxon>
        <taxon>Rodentia</taxon>
        <taxon>Myomorpha</taxon>
        <taxon>Muroidea</taxon>
        <taxon>Muridae</taxon>
        <taxon>Murinae</taxon>
        <taxon>Mus</taxon>
        <taxon>Mus</taxon>
    </lineage>
</organism>
<evidence type="ECO:0000313" key="2">
    <source>
        <dbReference type="Ensembl" id="ENSMSIP00000022716.1"/>
    </source>
</evidence>
<keyword evidence="1" id="KW-0732">Signal</keyword>
<accession>A0A8C6HIX0</accession>
<dbReference type="AlphaFoldDB" id="A0A8C6HIX0"/>
<reference evidence="2" key="2">
    <citation type="submission" date="2025-09" db="UniProtKB">
        <authorList>
            <consortium name="Ensembl"/>
        </authorList>
    </citation>
    <scope>IDENTIFICATION</scope>
</reference>
<evidence type="ECO:0000256" key="1">
    <source>
        <dbReference type="SAM" id="SignalP"/>
    </source>
</evidence>
<feature type="chain" id="PRO_5034321189" evidence="1">
    <location>
        <begin position="18"/>
        <end position="63"/>
    </location>
</feature>
<feature type="signal peptide" evidence="1">
    <location>
        <begin position="1"/>
        <end position="17"/>
    </location>
</feature>
<reference evidence="2" key="1">
    <citation type="submission" date="2025-08" db="UniProtKB">
        <authorList>
            <consortium name="Ensembl"/>
        </authorList>
    </citation>
    <scope>IDENTIFICATION</scope>
</reference>
<dbReference type="GeneTree" id="ENSGT01150000290358"/>
<keyword evidence="3" id="KW-1185">Reference proteome</keyword>
<name>A0A8C6HIX0_MUSSI</name>
<dbReference type="Proteomes" id="UP000694415">
    <property type="component" value="Unplaced"/>
</dbReference>
<protein>
    <submittedName>
        <fullName evidence="2">Uncharacterized protein</fullName>
    </submittedName>
</protein>
<sequence>RGAGTACAWSHRRRVWAAFFLSPCTETLRVPTCLLSSPLVLCSLSEHVAPPLAVRGGRLPRKV</sequence>